<keyword evidence="2" id="KW-0805">Transcription regulation</keyword>
<name>A0ABP9K688_9NOCA</name>
<evidence type="ECO:0000259" key="5">
    <source>
        <dbReference type="PROSITE" id="PS50931"/>
    </source>
</evidence>
<dbReference type="Proteomes" id="UP001500603">
    <property type="component" value="Unassembled WGS sequence"/>
</dbReference>
<dbReference type="Gene3D" id="1.10.10.10">
    <property type="entry name" value="Winged helix-like DNA-binding domain superfamily/Winged helix DNA-binding domain"/>
    <property type="match status" value="1"/>
</dbReference>
<dbReference type="EMBL" id="BAABJM010000002">
    <property type="protein sequence ID" value="GAA5051882.1"/>
    <property type="molecule type" value="Genomic_DNA"/>
</dbReference>
<dbReference type="SUPFAM" id="SSF46785">
    <property type="entry name" value="Winged helix' DNA-binding domain"/>
    <property type="match status" value="1"/>
</dbReference>
<dbReference type="PANTHER" id="PTHR30126:SF39">
    <property type="entry name" value="HTH-TYPE TRANSCRIPTIONAL REGULATOR CYSL"/>
    <property type="match status" value="1"/>
</dbReference>
<dbReference type="InterPro" id="IPR036388">
    <property type="entry name" value="WH-like_DNA-bd_sf"/>
</dbReference>
<evidence type="ECO:0000313" key="7">
    <source>
        <dbReference type="Proteomes" id="UP001500603"/>
    </source>
</evidence>
<accession>A0ABP9K688</accession>
<reference evidence="7" key="1">
    <citation type="journal article" date="2019" name="Int. J. Syst. Evol. Microbiol.">
        <title>The Global Catalogue of Microorganisms (GCM) 10K type strain sequencing project: providing services to taxonomists for standard genome sequencing and annotation.</title>
        <authorList>
            <consortium name="The Broad Institute Genomics Platform"/>
            <consortium name="The Broad Institute Genome Sequencing Center for Infectious Disease"/>
            <person name="Wu L."/>
            <person name="Ma J."/>
        </authorList>
    </citation>
    <scope>NUCLEOTIDE SEQUENCE [LARGE SCALE GENOMIC DNA]</scope>
    <source>
        <strain evidence="7">JCM 18298</strain>
    </source>
</reference>
<dbReference type="InterPro" id="IPR000847">
    <property type="entry name" value="LysR_HTH_N"/>
</dbReference>
<sequence>MNLPNLHRLEVFLAIVDSGSLSGAARALGLTQSTVSTHLRHLETDVEAVLIDRTGRNATTTEAGAVLLEYARTILDLSHRALTDLEHLGNRPVAGTLAIGATTTTGEHLLPRLLTAYTRRYPNVRIDLTVANTGEIIRKIVEGDLALGLIAGTAEHTALHTERIGDEPQVVIVAGNHLLAGARVDPRELRSTTVLMRESGSSTRSYQEQLLAVWRIPHARTSSIAGTSAIISAVAHGLGMSCVPRACAQDALDLGRVAEIRLLPEPEDRPVHLIRRHDKPLTTTEDLFLRNMTERAEQ</sequence>
<dbReference type="InterPro" id="IPR005119">
    <property type="entry name" value="LysR_subst-bd"/>
</dbReference>
<comment type="similarity">
    <text evidence="1">Belongs to the LysR transcriptional regulatory family.</text>
</comment>
<proteinExistence type="inferred from homology"/>
<comment type="caution">
    <text evidence="6">The sequence shown here is derived from an EMBL/GenBank/DDBJ whole genome shotgun (WGS) entry which is preliminary data.</text>
</comment>
<feature type="domain" description="HTH lysR-type" evidence="5">
    <location>
        <begin position="4"/>
        <end position="61"/>
    </location>
</feature>
<keyword evidence="7" id="KW-1185">Reference proteome</keyword>
<evidence type="ECO:0000256" key="2">
    <source>
        <dbReference type="ARBA" id="ARBA00023015"/>
    </source>
</evidence>
<gene>
    <name evidence="6" type="ORF">GCM10023318_23750</name>
</gene>
<keyword evidence="3" id="KW-0238">DNA-binding</keyword>
<evidence type="ECO:0000256" key="3">
    <source>
        <dbReference type="ARBA" id="ARBA00023125"/>
    </source>
</evidence>
<dbReference type="PROSITE" id="PS50931">
    <property type="entry name" value="HTH_LYSR"/>
    <property type="match status" value="1"/>
</dbReference>
<keyword evidence="4" id="KW-0804">Transcription</keyword>
<protein>
    <submittedName>
        <fullName evidence="6">Selenium metabolism-associated LysR family transcriptional regulator</fullName>
    </submittedName>
</protein>
<evidence type="ECO:0000256" key="4">
    <source>
        <dbReference type="ARBA" id="ARBA00023163"/>
    </source>
</evidence>
<dbReference type="PANTHER" id="PTHR30126">
    <property type="entry name" value="HTH-TYPE TRANSCRIPTIONAL REGULATOR"/>
    <property type="match status" value="1"/>
</dbReference>
<evidence type="ECO:0000256" key="1">
    <source>
        <dbReference type="ARBA" id="ARBA00009437"/>
    </source>
</evidence>
<evidence type="ECO:0000313" key="6">
    <source>
        <dbReference type="EMBL" id="GAA5051882.1"/>
    </source>
</evidence>
<dbReference type="RefSeq" id="WP_345495326.1">
    <property type="nucleotide sequence ID" value="NZ_BAABJM010000002.1"/>
</dbReference>
<dbReference type="Pfam" id="PF00126">
    <property type="entry name" value="HTH_1"/>
    <property type="match status" value="1"/>
</dbReference>
<dbReference type="SUPFAM" id="SSF53850">
    <property type="entry name" value="Periplasmic binding protein-like II"/>
    <property type="match status" value="1"/>
</dbReference>
<dbReference type="InterPro" id="IPR036390">
    <property type="entry name" value="WH_DNA-bd_sf"/>
</dbReference>
<dbReference type="Gene3D" id="3.40.190.10">
    <property type="entry name" value="Periplasmic binding protein-like II"/>
    <property type="match status" value="2"/>
</dbReference>
<organism evidence="6 7">
    <name type="scientific">Nocardia callitridis</name>
    <dbReference type="NCBI Taxonomy" id="648753"/>
    <lineage>
        <taxon>Bacteria</taxon>
        <taxon>Bacillati</taxon>
        <taxon>Actinomycetota</taxon>
        <taxon>Actinomycetes</taxon>
        <taxon>Mycobacteriales</taxon>
        <taxon>Nocardiaceae</taxon>
        <taxon>Nocardia</taxon>
    </lineage>
</organism>
<dbReference type="Pfam" id="PF03466">
    <property type="entry name" value="LysR_substrate"/>
    <property type="match status" value="1"/>
</dbReference>